<name>A0A4Y8CXX6_9HELO</name>
<keyword evidence="2" id="KW-1185">Reference proteome</keyword>
<sequence>MSSILIKRSGSDNLDAPPAKKSLIIKLPLARMSLVDAVDIAARYNGALFAKHTQEESWKARMTILSAFSAKYKKLDRVIEAQDLAIAQSKAVIAALDRLIQNFDTLPCRRIGELLPGGSVEMLPGRAVEMLATILQSFNAVNSHEQDAQKQIINNAEKTRVVANAAKMMLADREKRYLLRYFVTPIASGGCGVEIGNYTGLAATQRTTRTWAAKFAMEEMFRTGEIDRWWEADTAEVAGVMAVDIGSLF</sequence>
<dbReference type="AlphaFoldDB" id="A0A4Y8CXX6"/>
<proteinExistence type="predicted"/>
<organism evidence="1 2">
    <name type="scientific">Botryotinia calthae</name>
    <dbReference type="NCBI Taxonomy" id="38488"/>
    <lineage>
        <taxon>Eukaryota</taxon>
        <taxon>Fungi</taxon>
        <taxon>Dikarya</taxon>
        <taxon>Ascomycota</taxon>
        <taxon>Pezizomycotina</taxon>
        <taxon>Leotiomycetes</taxon>
        <taxon>Helotiales</taxon>
        <taxon>Sclerotiniaceae</taxon>
        <taxon>Botryotinia</taxon>
    </lineage>
</organism>
<accession>A0A4Y8CXX6</accession>
<dbReference type="EMBL" id="PHWZ01000225">
    <property type="protein sequence ID" value="TEY56436.1"/>
    <property type="molecule type" value="Genomic_DNA"/>
</dbReference>
<evidence type="ECO:0000313" key="2">
    <source>
        <dbReference type="Proteomes" id="UP000297299"/>
    </source>
</evidence>
<dbReference type="OrthoDB" id="3529070at2759"/>
<comment type="caution">
    <text evidence="1">The sequence shown here is derived from an EMBL/GenBank/DDBJ whole genome shotgun (WGS) entry which is preliminary data.</text>
</comment>
<reference evidence="1 2" key="1">
    <citation type="submission" date="2017-11" db="EMBL/GenBank/DDBJ databases">
        <title>Comparative genomics of Botrytis spp.</title>
        <authorList>
            <person name="Valero-Jimenez C.A."/>
            <person name="Tapia P."/>
            <person name="Veloso J."/>
            <person name="Silva-Moreno E."/>
            <person name="Staats M."/>
            <person name="Valdes J.H."/>
            <person name="Van Kan J.A.L."/>
        </authorList>
    </citation>
    <scope>NUCLEOTIDE SEQUENCE [LARGE SCALE GENOMIC DNA]</scope>
    <source>
        <strain evidence="1 2">MUCL2830</strain>
    </source>
</reference>
<dbReference type="Proteomes" id="UP000297299">
    <property type="component" value="Unassembled WGS sequence"/>
</dbReference>
<evidence type="ECO:0000313" key="1">
    <source>
        <dbReference type="EMBL" id="TEY56436.1"/>
    </source>
</evidence>
<protein>
    <submittedName>
        <fullName evidence="1">Uncharacterized protein</fullName>
    </submittedName>
</protein>
<gene>
    <name evidence="1" type="ORF">BOTCAL_0225g00160</name>
</gene>